<evidence type="ECO:0000259" key="2">
    <source>
        <dbReference type="Pfam" id="PF05547"/>
    </source>
</evidence>
<dbReference type="AlphaFoldDB" id="A0A7S4K228"/>
<accession>A0A7S4K228</accession>
<dbReference type="SUPFAM" id="SSF55486">
    <property type="entry name" value="Metalloproteases ('zincins'), catalytic domain"/>
    <property type="match status" value="1"/>
</dbReference>
<feature type="region of interest" description="Disordered" evidence="1">
    <location>
        <begin position="1"/>
        <end position="20"/>
    </location>
</feature>
<name>A0A7S4K228_9STRA</name>
<reference evidence="3" key="1">
    <citation type="submission" date="2021-01" db="EMBL/GenBank/DDBJ databases">
        <authorList>
            <person name="Corre E."/>
            <person name="Pelletier E."/>
            <person name="Niang G."/>
            <person name="Scheremetjew M."/>
            <person name="Finn R."/>
            <person name="Kale V."/>
            <person name="Holt S."/>
            <person name="Cochrane G."/>
            <person name="Meng A."/>
            <person name="Brown T."/>
            <person name="Cohen L."/>
        </authorList>
    </citation>
    <scope>NUCLEOTIDE SEQUENCE</scope>
    <source>
        <strain evidence="3">Isolate 1302-5</strain>
    </source>
</reference>
<proteinExistence type="predicted"/>
<dbReference type="GO" id="GO:0006508">
    <property type="term" value="P:proteolysis"/>
    <property type="evidence" value="ECO:0007669"/>
    <property type="project" value="InterPro"/>
</dbReference>
<evidence type="ECO:0000256" key="1">
    <source>
        <dbReference type="SAM" id="MobiDB-lite"/>
    </source>
</evidence>
<gene>
    <name evidence="3" type="ORF">OAUR00152_LOCUS37924</name>
</gene>
<dbReference type="PANTHER" id="PTHR41775:SF1">
    <property type="entry name" value="PEPTIDASE M6-LIKE DOMAIN-CONTAINING PROTEIN"/>
    <property type="match status" value="1"/>
</dbReference>
<sequence length="1100" mass="119330">MDTVPPSVHRELQNPDDDDDDDVTVMKNFVINIRFADHVDRQLPDPRVALEELFNGDCASGLDRGIKTCEYAPTGSVKDHFLWNSHGKFRLESTVFPWVTVGETEKEYADGYYGCTGYFVKAIVEALELLDTEIDFSEFDMDGDGFVDAVTVLHSGYASEWGGQAPCGESTGNKMLDRIWSHKWDLGAGCSKGDCPHPKQIVNERGAWKSNEGTKVLNYHVSPSLWGICGNKVGRIGVIVHETLHFLGLPDMYDGTGGKGLGSFCTMGNSWGWDGSQHYPPMLNPWAKWHLGWIEYTPLASSGTYELAPSSASKGAVYQISDGYDKDSADRPREYLLVENRRALGYEKKLPREGVVVWHVDEPELRQSKRWNEEGHPGQDGWPSNGKHYLVALLPADRAYKLENGRNNGDRYDVIAPGSDFALGPGPGDHPNTDTYLDGIVRSTGIKLWDFDWVDEGDAGNLDVRFKYENPHAGAAPSTIASSTIGTGKTDYESDERVDVKFDSPSAESGDKVALYAGDGTFGDTISADAIEWLYACGDKSCNSSPTTGTVTFSAGSIPEGSYRALLIRGSSSPHSVLASSSIFSYHPSAVAPTPSPVTEAEVYLRYADLVSGAPVEVEVCCSDDRDWFAIVSANHFNDDGTVNDNRIIDWSYCCGEQDHGKCAGKMHPCGDDENMAVQKLTRKTLSPGDYKVMVTHDQVAPYNTVAISETLHVSAPDVTTTIRATKEKFIMPGERIACTFDHPAANVDDWLAIYASTILPRDGKMPAGAVADWEYICGSQNLGDCKAPVQSATVEFNHDLPPYTYACYVLRNGPGREYDVIASSEPFAVSKPAKAGACKSWCPRAAHPWRTKCTWVSCSGCKKCSEGANASAAAMSVGLSSSGEEIRTLTEGGGVNRGIVFDVDAQVPLEVRSFSLSIAESDSDMIVRIYTKKDSYEGHEDNPDAWTLICESQVKGMGTADLTEISDCSPVKMDPGEARSFYMEVGARDLHLTPSFFPEGTVFARNDDLSIMVGKGISGNFGRSTCQRQFNGAIGYVPEGVPNPGSTTYPIGGNANGNGVGSTEDDPVDGKLGSDCYCDDCKEGTCGVATNKCENEDTG</sequence>
<dbReference type="InterPro" id="IPR008757">
    <property type="entry name" value="Peptidase_M6-like_domain"/>
</dbReference>
<organism evidence="3">
    <name type="scientific">Odontella aurita</name>
    <dbReference type="NCBI Taxonomy" id="265563"/>
    <lineage>
        <taxon>Eukaryota</taxon>
        <taxon>Sar</taxon>
        <taxon>Stramenopiles</taxon>
        <taxon>Ochrophyta</taxon>
        <taxon>Bacillariophyta</taxon>
        <taxon>Mediophyceae</taxon>
        <taxon>Biddulphiophycidae</taxon>
        <taxon>Eupodiscales</taxon>
        <taxon>Odontellaceae</taxon>
        <taxon>Odontella</taxon>
    </lineage>
</organism>
<dbReference type="NCBIfam" id="TIGR03296">
    <property type="entry name" value="M6dom_TIGR03296"/>
    <property type="match status" value="1"/>
</dbReference>
<dbReference type="GO" id="GO:0008233">
    <property type="term" value="F:peptidase activity"/>
    <property type="evidence" value="ECO:0007669"/>
    <property type="project" value="InterPro"/>
</dbReference>
<dbReference type="PANTHER" id="PTHR41775">
    <property type="entry name" value="SECRETED PROTEIN-RELATED"/>
    <property type="match status" value="1"/>
</dbReference>
<dbReference type="EMBL" id="HBKQ01055391">
    <property type="protein sequence ID" value="CAE2281599.1"/>
    <property type="molecule type" value="Transcribed_RNA"/>
</dbReference>
<evidence type="ECO:0000313" key="3">
    <source>
        <dbReference type="EMBL" id="CAE2281599.1"/>
    </source>
</evidence>
<dbReference type="Pfam" id="PF05547">
    <property type="entry name" value="Peptidase_M6"/>
    <property type="match status" value="1"/>
</dbReference>
<feature type="domain" description="Peptidase M6-like" evidence="2">
    <location>
        <begin position="72"/>
        <end position="278"/>
    </location>
</feature>
<protein>
    <recommendedName>
        <fullName evidence="2">Peptidase M6-like domain-containing protein</fullName>
    </recommendedName>
</protein>